<dbReference type="GO" id="GO:0004476">
    <property type="term" value="F:mannose-6-phosphate isomerase activity"/>
    <property type="evidence" value="ECO:0007669"/>
    <property type="project" value="UniProtKB-EC"/>
</dbReference>
<dbReference type="GO" id="GO:0005829">
    <property type="term" value="C:cytosol"/>
    <property type="evidence" value="ECO:0007669"/>
    <property type="project" value="TreeGrafter"/>
</dbReference>
<dbReference type="Proteomes" id="UP000319143">
    <property type="component" value="Unassembled WGS sequence"/>
</dbReference>
<evidence type="ECO:0000313" key="11">
    <source>
        <dbReference type="Proteomes" id="UP000319143"/>
    </source>
</evidence>
<proteinExistence type="inferred from homology"/>
<feature type="binding site" evidence="8">
    <location>
        <position position="102"/>
    </location>
    <ligand>
        <name>Zn(2+)</name>
        <dbReference type="ChEBI" id="CHEBI:29105"/>
    </ligand>
</feature>
<comment type="catalytic activity">
    <reaction evidence="1">
        <text>D-mannose 6-phosphate = D-fructose 6-phosphate</text>
        <dbReference type="Rhea" id="RHEA:12356"/>
        <dbReference type="ChEBI" id="CHEBI:58735"/>
        <dbReference type="ChEBI" id="CHEBI:61527"/>
        <dbReference type="EC" id="5.3.1.8"/>
    </reaction>
</comment>
<dbReference type="InterPro" id="IPR046457">
    <property type="entry name" value="PMI_typeI_cat"/>
</dbReference>
<dbReference type="PRINTS" id="PR00714">
    <property type="entry name" value="MAN6PISMRASE"/>
</dbReference>
<dbReference type="PROSITE" id="PS00965">
    <property type="entry name" value="PMI_I_1"/>
    <property type="match status" value="1"/>
</dbReference>
<evidence type="ECO:0000256" key="7">
    <source>
        <dbReference type="PIRSR" id="PIRSR001480-1"/>
    </source>
</evidence>
<keyword evidence="11" id="KW-1185">Reference proteome</keyword>
<dbReference type="InterPro" id="IPR011051">
    <property type="entry name" value="RmlC_Cupin_sf"/>
</dbReference>
<dbReference type="NCBIfam" id="TIGR00218">
    <property type="entry name" value="manA"/>
    <property type="match status" value="1"/>
</dbReference>
<accession>A0A5C6DQP5</accession>
<dbReference type="RefSeq" id="WP_146526317.1">
    <property type="nucleotide sequence ID" value="NZ_SJPV01000003.1"/>
</dbReference>
<comment type="cofactor">
    <cofactor evidence="8">
        <name>Zn(2+)</name>
        <dbReference type="ChEBI" id="CHEBI:29105"/>
    </cofactor>
    <text evidence="8">Binds 1 zinc ion per subunit.</text>
</comment>
<dbReference type="InterPro" id="IPR016305">
    <property type="entry name" value="Mannose-6-P_Isomerase"/>
</dbReference>
<feature type="active site" evidence="7">
    <location>
        <position position="295"/>
    </location>
</feature>
<dbReference type="EMBL" id="SJPV01000003">
    <property type="protein sequence ID" value="TWU39593.1"/>
    <property type="molecule type" value="Genomic_DNA"/>
</dbReference>
<organism evidence="10 11">
    <name type="scientific">Novipirellula artificiosorum</name>
    <dbReference type="NCBI Taxonomy" id="2528016"/>
    <lineage>
        <taxon>Bacteria</taxon>
        <taxon>Pseudomonadati</taxon>
        <taxon>Planctomycetota</taxon>
        <taxon>Planctomycetia</taxon>
        <taxon>Pirellulales</taxon>
        <taxon>Pirellulaceae</taxon>
        <taxon>Novipirellula</taxon>
    </lineage>
</organism>
<protein>
    <recommendedName>
        <fullName evidence="3">mannose-6-phosphate isomerase</fullName>
        <ecNumber evidence="3">5.3.1.8</ecNumber>
    </recommendedName>
</protein>
<dbReference type="AlphaFoldDB" id="A0A5C6DQP5"/>
<dbReference type="InterPro" id="IPR014710">
    <property type="entry name" value="RmlC-like_jellyroll"/>
</dbReference>
<evidence type="ECO:0000259" key="9">
    <source>
        <dbReference type="Pfam" id="PF20511"/>
    </source>
</evidence>
<dbReference type="GO" id="GO:0008270">
    <property type="term" value="F:zinc ion binding"/>
    <property type="evidence" value="ECO:0007669"/>
    <property type="project" value="InterPro"/>
</dbReference>
<dbReference type="GO" id="GO:0005975">
    <property type="term" value="P:carbohydrate metabolic process"/>
    <property type="evidence" value="ECO:0007669"/>
    <property type="project" value="InterPro"/>
</dbReference>
<dbReference type="PANTHER" id="PTHR10309">
    <property type="entry name" value="MANNOSE-6-PHOSPHATE ISOMERASE"/>
    <property type="match status" value="1"/>
</dbReference>
<evidence type="ECO:0000256" key="1">
    <source>
        <dbReference type="ARBA" id="ARBA00000757"/>
    </source>
</evidence>
<dbReference type="OrthoDB" id="9808275at2"/>
<feature type="binding site" evidence="8">
    <location>
        <position position="139"/>
    </location>
    <ligand>
        <name>Zn(2+)</name>
        <dbReference type="ChEBI" id="CHEBI:29105"/>
    </ligand>
</feature>
<feature type="domain" description="Phosphomannose isomerase type I catalytic" evidence="9">
    <location>
        <begin position="6"/>
        <end position="156"/>
    </location>
</feature>
<evidence type="ECO:0000256" key="2">
    <source>
        <dbReference type="ARBA" id="ARBA00010772"/>
    </source>
</evidence>
<dbReference type="PANTHER" id="PTHR10309:SF0">
    <property type="entry name" value="MANNOSE-6-PHOSPHATE ISOMERASE"/>
    <property type="match status" value="1"/>
</dbReference>
<feature type="binding site" evidence="8">
    <location>
        <position position="104"/>
    </location>
    <ligand>
        <name>Zn(2+)</name>
        <dbReference type="ChEBI" id="CHEBI:29105"/>
    </ligand>
</feature>
<gene>
    <name evidence="10" type="primary">manA</name>
    <name evidence="10" type="ORF">Poly41_24480</name>
</gene>
<keyword evidence="6 10" id="KW-0413">Isomerase</keyword>
<evidence type="ECO:0000256" key="6">
    <source>
        <dbReference type="ARBA" id="ARBA00023235"/>
    </source>
</evidence>
<dbReference type="InterPro" id="IPR001250">
    <property type="entry name" value="Man6P_Isoase-1"/>
</dbReference>
<dbReference type="Gene3D" id="2.60.120.10">
    <property type="entry name" value="Jelly Rolls"/>
    <property type="match status" value="2"/>
</dbReference>
<dbReference type="SUPFAM" id="SSF51182">
    <property type="entry name" value="RmlC-like cupins"/>
    <property type="match status" value="1"/>
</dbReference>
<dbReference type="GO" id="GO:0009298">
    <property type="term" value="P:GDP-mannose biosynthetic process"/>
    <property type="evidence" value="ECO:0007669"/>
    <property type="project" value="InterPro"/>
</dbReference>
<evidence type="ECO:0000313" key="10">
    <source>
        <dbReference type="EMBL" id="TWU39593.1"/>
    </source>
</evidence>
<sequence>MKPLGLLKIRGVVQHYDWGGFDFIPHLLGQPELSAKPCAELWMGSHANGPSVVQIDDATLPLPELIARSPRQVLGERVAERFANRLPYLFKVLDARKMLSIQAHPSLSQAAEGFEKEELAGVSITSPNRNYKDRNHKPEVHVALTDFWMLHGFRPLEEIADTLDSVPELQVLMPDFREQLVAAGDDPEARAALLRTLYEQTMTMPQSEVDRILDPLLQRLDHVSDKDDPNFWAARAAREFPLPDGHRDRGIFSIYLLNLVRLKPGEATYQPAGTLHAYLEGVNVELMANSDNVMRGGLTPKHVDVAELMSVLCFNDGSAEKLRGQSVSDLETTFPTPAEEFELSRIELAGHQAYHSGVRNGPEILIVMKGSLSALSGDQSLQLKAGEILLAPQTLSYTLDAGAEPTVLFKASTPTR</sequence>
<dbReference type="Gene3D" id="1.10.441.10">
    <property type="entry name" value="Phosphomannose Isomerase, domain 2"/>
    <property type="match status" value="1"/>
</dbReference>
<comment type="similarity">
    <text evidence="2">Belongs to the mannose-6-phosphate isomerase type 1 family.</text>
</comment>
<comment type="caution">
    <text evidence="10">The sequence shown here is derived from an EMBL/GenBank/DDBJ whole genome shotgun (WGS) entry which is preliminary data.</text>
</comment>
<keyword evidence="4 8" id="KW-0479">Metal-binding</keyword>
<dbReference type="EC" id="5.3.1.8" evidence="3"/>
<evidence type="ECO:0000256" key="3">
    <source>
        <dbReference type="ARBA" id="ARBA00011956"/>
    </source>
</evidence>
<keyword evidence="5 8" id="KW-0862">Zinc</keyword>
<name>A0A5C6DQP5_9BACT</name>
<dbReference type="PIRSF" id="PIRSF001480">
    <property type="entry name" value="Mannose-6-phosphate_isomerase"/>
    <property type="match status" value="1"/>
</dbReference>
<dbReference type="CDD" id="cd07011">
    <property type="entry name" value="cupin_PMI_type_I_N"/>
    <property type="match status" value="1"/>
</dbReference>
<evidence type="ECO:0000256" key="8">
    <source>
        <dbReference type="PIRSR" id="PIRSR001480-2"/>
    </source>
</evidence>
<dbReference type="Pfam" id="PF20511">
    <property type="entry name" value="PMI_typeI_cat"/>
    <property type="match status" value="1"/>
</dbReference>
<feature type="binding site" evidence="8">
    <location>
        <position position="276"/>
    </location>
    <ligand>
        <name>Zn(2+)</name>
        <dbReference type="ChEBI" id="CHEBI:29105"/>
    </ligand>
</feature>
<evidence type="ECO:0000256" key="4">
    <source>
        <dbReference type="ARBA" id="ARBA00022723"/>
    </source>
</evidence>
<reference evidence="10 11" key="1">
    <citation type="submission" date="2019-02" db="EMBL/GenBank/DDBJ databases">
        <title>Deep-cultivation of Planctomycetes and their phenomic and genomic characterization uncovers novel biology.</title>
        <authorList>
            <person name="Wiegand S."/>
            <person name="Jogler M."/>
            <person name="Boedeker C."/>
            <person name="Pinto D."/>
            <person name="Vollmers J."/>
            <person name="Rivas-Marin E."/>
            <person name="Kohn T."/>
            <person name="Peeters S.H."/>
            <person name="Heuer A."/>
            <person name="Rast P."/>
            <person name="Oberbeckmann S."/>
            <person name="Bunk B."/>
            <person name="Jeske O."/>
            <person name="Meyerdierks A."/>
            <person name="Storesund J.E."/>
            <person name="Kallscheuer N."/>
            <person name="Luecker S."/>
            <person name="Lage O.M."/>
            <person name="Pohl T."/>
            <person name="Merkel B.J."/>
            <person name="Hornburger P."/>
            <person name="Mueller R.-W."/>
            <person name="Bruemmer F."/>
            <person name="Labrenz M."/>
            <person name="Spormann A.M."/>
            <person name="Op Den Camp H."/>
            <person name="Overmann J."/>
            <person name="Amann R."/>
            <person name="Jetten M.S.M."/>
            <person name="Mascher T."/>
            <person name="Medema M.H."/>
            <person name="Devos D.P."/>
            <person name="Kaster A.-K."/>
            <person name="Ovreas L."/>
            <person name="Rohde M."/>
            <person name="Galperin M.Y."/>
            <person name="Jogler C."/>
        </authorList>
    </citation>
    <scope>NUCLEOTIDE SEQUENCE [LARGE SCALE GENOMIC DNA]</scope>
    <source>
        <strain evidence="10 11">Poly41</strain>
    </source>
</reference>
<evidence type="ECO:0000256" key="5">
    <source>
        <dbReference type="ARBA" id="ARBA00022833"/>
    </source>
</evidence>
<dbReference type="InterPro" id="IPR018050">
    <property type="entry name" value="Pmannose_isomerase-type1_CS"/>
</dbReference>